<protein>
    <submittedName>
        <fullName evidence="2">Glycoside-pentoside-hexuronide (GPH):cation symporter</fullName>
    </submittedName>
</protein>
<dbReference type="InterPro" id="IPR001927">
    <property type="entry name" value="Na/Gal_symport"/>
</dbReference>
<evidence type="ECO:0000256" key="1">
    <source>
        <dbReference type="SAM" id="Phobius"/>
    </source>
</evidence>
<dbReference type="Pfam" id="PF13347">
    <property type="entry name" value="MFS_2"/>
    <property type="match status" value="1"/>
</dbReference>
<dbReference type="PANTHER" id="PTHR11328:SF24">
    <property type="entry name" value="MAJOR FACILITATOR SUPERFAMILY (MFS) PROFILE DOMAIN-CONTAINING PROTEIN"/>
    <property type="match status" value="1"/>
</dbReference>
<gene>
    <name evidence="2" type="ORF">H9945_06550</name>
</gene>
<dbReference type="GO" id="GO:0008643">
    <property type="term" value="P:carbohydrate transport"/>
    <property type="evidence" value="ECO:0007669"/>
    <property type="project" value="InterPro"/>
</dbReference>
<feature type="transmembrane region" description="Helical" evidence="1">
    <location>
        <begin position="275"/>
        <end position="296"/>
    </location>
</feature>
<reference evidence="2" key="1">
    <citation type="journal article" date="2021" name="PeerJ">
        <title>Extensive microbial diversity within the chicken gut microbiome revealed by metagenomics and culture.</title>
        <authorList>
            <person name="Gilroy R."/>
            <person name="Ravi A."/>
            <person name="Getino M."/>
            <person name="Pursley I."/>
            <person name="Horton D.L."/>
            <person name="Alikhan N.F."/>
            <person name="Baker D."/>
            <person name="Gharbi K."/>
            <person name="Hall N."/>
            <person name="Watson M."/>
            <person name="Adriaenssens E.M."/>
            <person name="Foster-Nyarko E."/>
            <person name="Jarju S."/>
            <person name="Secka A."/>
            <person name="Antonio M."/>
            <person name="Oren A."/>
            <person name="Chaudhuri R.R."/>
            <person name="La Ragione R."/>
            <person name="Hildebrand F."/>
            <person name="Pallen M.J."/>
        </authorList>
    </citation>
    <scope>NUCLEOTIDE SEQUENCE</scope>
    <source>
        <strain evidence="2">ChiBcec8-13705</strain>
    </source>
</reference>
<dbReference type="PANTHER" id="PTHR11328">
    <property type="entry name" value="MAJOR FACILITATOR SUPERFAMILY DOMAIN-CONTAINING PROTEIN"/>
    <property type="match status" value="1"/>
</dbReference>
<keyword evidence="1" id="KW-0472">Membrane</keyword>
<dbReference type="GO" id="GO:0006814">
    <property type="term" value="P:sodium ion transport"/>
    <property type="evidence" value="ECO:0007669"/>
    <property type="project" value="InterPro"/>
</dbReference>
<dbReference type="GO" id="GO:0015293">
    <property type="term" value="F:symporter activity"/>
    <property type="evidence" value="ECO:0007669"/>
    <property type="project" value="InterPro"/>
</dbReference>
<evidence type="ECO:0000313" key="3">
    <source>
        <dbReference type="Proteomes" id="UP000886803"/>
    </source>
</evidence>
<feature type="transmembrane region" description="Helical" evidence="1">
    <location>
        <begin position="90"/>
        <end position="108"/>
    </location>
</feature>
<sequence>MASTTKKSGLTLKHRVGYAMGDLGGCMTFALMGSMVTRYYTNVLQVNTAVLAVLLFIWNVWDAVNDPLMGILMDKMYAKTHNPKGKFRPWLLRVAPLLCITAIAFWTVPTFFQGTTMLVVLFFCKILYEGCYTMFNIPMGSLLGAMANNDGERSALSSARGFGSLIGNVLPLMILPQLLAKYGDTSFAFGVGAAICAVIGFVFCLLHYFWTEERNLAAVEAVGKDGGMKLSDIGELFTKNRAFVALIIHGICICTQQYVAQTFGSYMYGDVLGDIGIMSVQSSFSMVLSVVVLFLCPVVSKKIGLEKMIRICLVAAAIIYGGLFVVMSISTVSALVYMVVTTIASGLSGISIFMQWGLVATVNDYHDYVTGKRAEGTVYGVFNLSRRVGQTIGNSAAVFALGVIGYTAGAATQPASAIAGIKAGCLLIPAIALVGSWIAFRFIWNITPETRAKMEAKKIAAEQ</sequence>
<dbReference type="EMBL" id="DWYG01000108">
    <property type="protein sequence ID" value="HJB42142.1"/>
    <property type="molecule type" value="Genomic_DNA"/>
</dbReference>
<accession>A0A9D2M6J1</accession>
<dbReference type="InterPro" id="IPR036259">
    <property type="entry name" value="MFS_trans_sf"/>
</dbReference>
<feature type="transmembrane region" description="Helical" evidence="1">
    <location>
        <begin position="115"/>
        <end position="135"/>
    </location>
</feature>
<dbReference type="Gene3D" id="1.20.1250.20">
    <property type="entry name" value="MFS general substrate transporter like domains"/>
    <property type="match status" value="2"/>
</dbReference>
<feature type="transmembrane region" description="Helical" evidence="1">
    <location>
        <begin position="308"/>
        <end position="329"/>
    </location>
</feature>
<reference evidence="2" key="2">
    <citation type="submission" date="2021-04" db="EMBL/GenBank/DDBJ databases">
        <authorList>
            <person name="Gilroy R."/>
        </authorList>
    </citation>
    <scope>NUCLEOTIDE SEQUENCE</scope>
    <source>
        <strain evidence="2">ChiBcec8-13705</strain>
    </source>
</reference>
<dbReference type="NCBIfam" id="TIGR00792">
    <property type="entry name" value="gph"/>
    <property type="match status" value="1"/>
</dbReference>
<organism evidence="2 3">
    <name type="scientific">Candidatus Gemmiger avicola</name>
    <dbReference type="NCBI Taxonomy" id="2838605"/>
    <lineage>
        <taxon>Bacteria</taxon>
        <taxon>Bacillati</taxon>
        <taxon>Bacillota</taxon>
        <taxon>Clostridia</taxon>
        <taxon>Eubacteriales</taxon>
        <taxon>Gemmiger</taxon>
    </lineage>
</organism>
<proteinExistence type="predicted"/>
<name>A0A9D2M6J1_9FIRM</name>
<keyword evidence="1" id="KW-1133">Transmembrane helix</keyword>
<feature type="transmembrane region" description="Helical" evidence="1">
    <location>
        <begin position="392"/>
        <end position="411"/>
    </location>
</feature>
<feature type="transmembrane region" description="Helical" evidence="1">
    <location>
        <begin position="335"/>
        <end position="354"/>
    </location>
</feature>
<dbReference type="SUPFAM" id="SSF103473">
    <property type="entry name" value="MFS general substrate transporter"/>
    <property type="match status" value="1"/>
</dbReference>
<dbReference type="InterPro" id="IPR039672">
    <property type="entry name" value="MFS_2"/>
</dbReference>
<keyword evidence="1" id="KW-0812">Transmembrane</keyword>
<feature type="transmembrane region" description="Helical" evidence="1">
    <location>
        <begin position="43"/>
        <end position="61"/>
    </location>
</feature>
<dbReference type="AlphaFoldDB" id="A0A9D2M6J1"/>
<dbReference type="GO" id="GO:0005886">
    <property type="term" value="C:plasma membrane"/>
    <property type="evidence" value="ECO:0007669"/>
    <property type="project" value="TreeGrafter"/>
</dbReference>
<comment type="caution">
    <text evidence="2">The sequence shown here is derived from an EMBL/GenBank/DDBJ whole genome shotgun (WGS) entry which is preliminary data.</text>
</comment>
<dbReference type="Proteomes" id="UP000886803">
    <property type="component" value="Unassembled WGS sequence"/>
</dbReference>
<evidence type="ECO:0000313" key="2">
    <source>
        <dbReference type="EMBL" id="HJB42142.1"/>
    </source>
</evidence>
<feature type="transmembrane region" description="Helical" evidence="1">
    <location>
        <begin position="187"/>
        <end position="210"/>
    </location>
</feature>
<feature type="transmembrane region" description="Helical" evidence="1">
    <location>
        <begin position="417"/>
        <end position="444"/>
    </location>
</feature>